<accession>A0A4P2VQH9</accession>
<dbReference type="RefSeq" id="WP_130613093.1">
    <property type="nucleotide sequence ID" value="NZ_AP019369.1"/>
</dbReference>
<dbReference type="EMBL" id="AP019369">
    <property type="protein sequence ID" value="BBH54660.1"/>
    <property type="molecule type" value="Genomic_DNA"/>
</dbReference>
<evidence type="ECO:0008006" key="4">
    <source>
        <dbReference type="Google" id="ProtNLM"/>
    </source>
</evidence>
<keyword evidence="3" id="KW-1185">Reference proteome</keyword>
<keyword evidence="1" id="KW-0175">Coiled coil</keyword>
<dbReference type="GeneID" id="39493206"/>
<evidence type="ECO:0000313" key="3">
    <source>
        <dbReference type="Proteomes" id="UP000291236"/>
    </source>
</evidence>
<keyword evidence="2" id="KW-0614">Plasmid</keyword>
<protein>
    <recommendedName>
        <fullName evidence="4">Mobilization protein</fullName>
    </recommendedName>
</protein>
<organism evidence="2 3">
    <name type="scientific">Fluviispira sanaruensis</name>
    <dbReference type="NCBI Taxonomy" id="2493639"/>
    <lineage>
        <taxon>Bacteria</taxon>
        <taxon>Pseudomonadati</taxon>
        <taxon>Bdellovibrionota</taxon>
        <taxon>Oligoflexia</taxon>
        <taxon>Silvanigrellales</taxon>
        <taxon>Silvanigrellaceae</taxon>
        <taxon>Fluviispira</taxon>
    </lineage>
</organism>
<geneLocation type="plasmid" evidence="2 3">
    <name>79K</name>
</geneLocation>
<dbReference type="AlphaFoldDB" id="A0A4P2VQH9"/>
<evidence type="ECO:0000313" key="2">
    <source>
        <dbReference type="EMBL" id="BBH54660.1"/>
    </source>
</evidence>
<name>A0A4P2VQH9_FLUSA</name>
<feature type="coiled-coil region" evidence="1">
    <location>
        <begin position="47"/>
        <end position="74"/>
    </location>
</feature>
<sequence>MEEKETTISIRLNANERDIITAKASKFRMKPSSFVREFVIETDRFVTNEMKIENQKLRDEIVFLSKKVDKLSEHLSSLASYIVKSSVTTSIYVEMASTEEKKSAYKKILDLEIEDAKAKKIIK</sequence>
<dbReference type="KEGG" id="sbf:JCM31447_31340"/>
<gene>
    <name evidence="2" type="ORF">JCM31447_31340</name>
</gene>
<reference evidence="2 3" key="1">
    <citation type="submission" date="2018-12" db="EMBL/GenBank/DDBJ databases">
        <title>Rubrispira sanarue gen. nov., sp., nov., a member of the order Silvanigrellales, isolated from a brackish lake in Hamamatsu Japan.</title>
        <authorList>
            <person name="Maejima Y."/>
            <person name="Iino T."/>
            <person name="Muraguchi Y."/>
            <person name="Fukuda K."/>
            <person name="Nojiri H."/>
            <person name="Ohkuma M."/>
            <person name="Moriuchi R."/>
            <person name="Dohra H."/>
            <person name="Kimbara K."/>
            <person name="Shintani M."/>
        </authorList>
    </citation>
    <scope>NUCLEOTIDE SEQUENCE [LARGE SCALE GENOMIC DNA]</scope>
    <source>
        <strain evidence="2 3">RF1110005</strain>
        <plasmid evidence="2 3">79K</plasmid>
    </source>
</reference>
<evidence type="ECO:0000256" key="1">
    <source>
        <dbReference type="SAM" id="Coils"/>
    </source>
</evidence>
<proteinExistence type="predicted"/>
<dbReference type="Proteomes" id="UP000291236">
    <property type="component" value="Plasmid 79K"/>
</dbReference>